<dbReference type="AlphaFoldDB" id="X0RFU3"/>
<evidence type="ECO:0000313" key="2">
    <source>
        <dbReference type="EMBL" id="GAF67638.1"/>
    </source>
</evidence>
<name>X0RFU3_9ZZZZ</name>
<dbReference type="EMBL" id="BARS01006298">
    <property type="protein sequence ID" value="GAF67638.1"/>
    <property type="molecule type" value="Genomic_DNA"/>
</dbReference>
<comment type="caution">
    <text evidence="2">The sequence shown here is derived from an EMBL/GenBank/DDBJ whole genome shotgun (WGS) entry which is preliminary data.</text>
</comment>
<sequence>RRMTSLKQQSPSHQDYYDAEEAAAWDAHDLSDPGMEAAMMEAYVQLLLVHLYDLILFYSIYFICTGL</sequence>
<evidence type="ECO:0000256" key="1">
    <source>
        <dbReference type="SAM" id="Phobius"/>
    </source>
</evidence>
<keyword evidence="1" id="KW-0812">Transmembrane</keyword>
<accession>X0RFU3</accession>
<feature type="transmembrane region" description="Helical" evidence="1">
    <location>
        <begin position="42"/>
        <end position="64"/>
    </location>
</feature>
<gene>
    <name evidence="2" type="ORF">S01H1_12292</name>
</gene>
<protein>
    <submittedName>
        <fullName evidence="2">Uncharacterized protein</fullName>
    </submittedName>
</protein>
<feature type="non-terminal residue" evidence="2">
    <location>
        <position position="1"/>
    </location>
</feature>
<keyword evidence="1" id="KW-1133">Transmembrane helix</keyword>
<keyword evidence="1" id="KW-0472">Membrane</keyword>
<proteinExistence type="predicted"/>
<reference evidence="2" key="1">
    <citation type="journal article" date="2014" name="Front. Microbiol.">
        <title>High frequency of phylogenetically diverse reductive dehalogenase-homologous genes in deep subseafloor sedimentary metagenomes.</title>
        <authorList>
            <person name="Kawai M."/>
            <person name="Futagami T."/>
            <person name="Toyoda A."/>
            <person name="Takaki Y."/>
            <person name="Nishi S."/>
            <person name="Hori S."/>
            <person name="Arai W."/>
            <person name="Tsubouchi T."/>
            <person name="Morono Y."/>
            <person name="Uchiyama I."/>
            <person name="Ito T."/>
            <person name="Fujiyama A."/>
            <person name="Inagaki F."/>
            <person name="Takami H."/>
        </authorList>
    </citation>
    <scope>NUCLEOTIDE SEQUENCE</scope>
    <source>
        <strain evidence="2">Expedition CK06-06</strain>
    </source>
</reference>
<organism evidence="2">
    <name type="scientific">marine sediment metagenome</name>
    <dbReference type="NCBI Taxonomy" id="412755"/>
    <lineage>
        <taxon>unclassified sequences</taxon>
        <taxon>metagenomes</taxon>
        <taxon>ecological metagenomes</taxon>
    </lineage>
</organism>